<evidence type="ECO:0000313" key="2">
    <source>
        <dbReference type="Proteomes" id="UP001465755"/>
    </source>
</evidence>
<comment type="caution">
    <text evidence="1">The sequence shown here is derived from an EMBL/GenBank/DDBJ whole genome shotgun (WGS) entry which is preliminary data.</text>
</comment>
<dbReference type="EMBL" id="JALJOQ010000158">
    <property type="protein sequence ID" value="KAK9792734.1"/>
    <property type="molecule type" value="Genomic_DNA"/>
</dbReference>
<dbReference type="AlphaFoldDB" id="A0AAW1NSF4"/>
<sequence length="110" mass="11860">MLQAATDRGALCCCFGAAARPALHTSHFHCAVCAIVRRECEPASTRQTHLRQRQLVNGHIGHALDLLHAGKGFSCNQFGASYGCCCSRAPWLTETSAILKSTPGISHLRK</sequence>
<dbReference type="Proteomes" id="UP001465755">
    <property type="component" value="Unassembled WGS sequence"/>
</dbReference>
<evidence type="ECO:0008006" key="3">
    <source>
        <dbReference type="Google" id="ProtNLM"/>
    </source>
</evidence>
<protein>
    <recommendedName>
        <fullName evidence="3">Secreted protein</fullName>
    </recommendedName>
</protein>
<gene>
    <name evidence="1" type="ORF">WJX73_001301</name>
</gene>
<proteinExistence type="predicted"/>
<reference evidence="1 2" key="1">
    <citation type="journal article" date="2024" name="Nat. Commun.">
        <title>Phylogenomics reveals the evolutionary origins of lichenization in chlorophyte algae.</title>
        <authorList>
            <person name="Puginier C."/>
            <person name="Libourel C."/>
            <person name="Otte J."/>
            <person name="Skaloud P."/>
            <person name="Haon M."/>
            <person name="Grisel S."/>
            <person name="Petersen M."/>
            <person name="Berrin J.G."/>
            <person name="Delaux P.M."/>
            <person name="Dal Grande F."/>
            <person name="Keller J."/>
        </authorList>
    </citation>
    <scope>NUCLEOTIDE SEQUENCE [LARGE SCALE GENOMIC DNA]</scope>
    <source>
        <strain evidence="1 2">SAG 2036</strain>
    </source>
</reference>
<evidence type="ECO:0000313" key="1">
    <source>
        <dbReference type="EMBL" id="KAK9792734.1"/>
    </source>
</evidence>
<organism evidence="1 2">
    <name type="scientific">Symbiochloris irregularis</name>
    <dbReference type="NCBI Taxonomy" id="706552"/>
    <lineage>
        <taxon>Eukaryota</taxon>
        <taxon>Viridiplantae</taxon>
        <taxon>Chlorophyta</taxon>
        <taxon>core chlorophytes</taxon>
        <taxon>Trebouxiophyceae</taxon>
        <taxon>Trebouxiales</taxon>
        <taxon>Trebouxiaceae</taxon>
        <taxon>Symbiochloris</taxon>
    </lineage>
</organism>
<name>A0AAW1NSF4_9CHLO</name>
<keyword evidence="2" id="KW-1185">Reference proteome</keyword>
<accession>A0AAW1NSF4</accession>